<keyword evidence="4" id="KW-1185">Reference proteome</keyword>
<gene>
    <name evidence="3" type="ORF">CW362_08735</name>
</gene>
<dbReference type="OrthoDB" id="4333798at2"/>
<evidence type="ECO:0000256" key="1">
    <source>
        <dbReference type="SAM" id="Phobius"/>
    </source>
</evidence>
<accession>A0A2I0SU61</accession>
<organism evidence="3 4">
    <name type="scientific">Streptomyces populi</name>
    <dbReference type="NCBI Taxonomy" id="2058924"/>
    <lineage>
        <taxon>Bacteria</taxon>
        <taxon>Bacillati</taxon>
        <taxon>Actinomycetota</taxon>
        <taxon>Actinomycetes</taxon>
        <taxon>Kitasatosporales</taxon>
        <taxon>Streptomycetaceae</taxon>
        <taxon>Streptomyces</taxon>
    </lineage>
</organism>
<evidence type="ECO:0000313" key="4">
    <source>
        <dbReference type="Proteomes" id="UP000236178"/>
    </source>
</evidence>
<reference evidence="3 4" key="1">
    <citation type="submission" date="2017-12" db="EMBL/GenBank/DDBJ databases">
        <title>Streptomyces populusis sp. nov., a novel endophytic actinobacterium isolated from stems of Populus adenopoda Maxim.</title>
        <authorList>
            <person name="Wang Z."/>
        </authorList>
    </citation>
    <scope>NUCLEOTIDE SEQUENCE [LARGE SCALE GENOMIC DNA]</scope>
    <source>
        <strain evidence="3 4">A249</strain>
    </source>
</reference>
<feature type="signal peptide" evidence="2">
    <location>
        <begin position="1"/>
        <end position="26"/>
    </location>
</feature>
<dbReference type="Proteomes" id="UP000236178">
    <property type="component" value="Unassembled WGS sequence"/>
</dbReference>
<feature type="transmembrane region" description="Helical" evidence="1">
    <location>
        <begin position="136"/>
        <end position="154"/>
    </location>
</feature>
<evidence type="ECO:0000256" key="2">
    <source>
        <dbReference type="SAM" id="SignalP"/>
    </source>
</evidence>
<sequence length="163" mass="16599">MRNTHVGVGVGLLLGVMALQSPAAVAADDTELRINPGNGLPGSTVTVTTTACGPDVTYGKGESAVGGQFHMFGSDRKGVLTGEFQIPAEGASGTDTVIVKCPPRIKLTDTYEIAERQPNGAVHAGFGDAGDTDTQVALGGALITAAAAGALLRMRRRSYGTRS</sequence>
<comment type="caution">
    <text evidence="3">The sequence shown here is derived from an EMBL/GenBank/DDBJ whole genome shotgun (WGS) entry which is preliminary data.</text>
</comment>
<evidence type="ECO:0000313" key="3">
    <source>
        <dbReference type="EMBL" id="PKT73423.1"/>
    </source>
</evidence>
<keyword evidence="1" id="KW-0812">Transmembrane</keyword>
<dbReference type="AlphaFoldDB" id="A0A2I0SU61"/>
<feature type="chain" id="PRO_5014172264" evidence="2">
    <location>
        <begin position="27"/>
        <end position="163"/>
    </location>
</feature>
<proteinExistence type="predicted"/>
<name>A0A2I0SU61_9ACTN</name>
<keyword evidence="1" id="KW-1133">Transmembrane helix</keyword>
<keyword evidence="1" id="KW-0472">Membrane</keyword>
<protein>
    <submittedName>
        <fullName evidence="3">Sortase</fullName>
    </submittedName>
</protein>
<keyword evidence="2" id="KW-0732">Signal</keyword>
<dbReference type="EMBL" id="PJOS01000011">
    <property type="protein sequence ID" value="PKT73423.1"/>
    <property type="molecule type" value="Genomic_DNA"/>
</dbReference>